<evidence type="ECO:0000313" key="1">
    <source>
        <dbReference type="EMBL" id="GEU70338.1"/>
    </source>
</evidence>
<gene>
    <name evidence="1" type="ORF">Tci_042316</name>
</gene>
<organism evidence="1">
    <name type="scientific">Tanacetum cinerariifolium</name>
    <name type="common">Dalmatian daisy</name>
    <name type="synonym">Chrysanthemum cinerariifolium</name>
    <dbReference type="NCBI Taxonomy" id="118510"/>
    <lineage>
        <taxon>Eukaryota</taxon>
        <taxon>Viridiplantae</taxon>
        <taxon>Streptophyta</taxon>
        <taxon>Embryophyta</taxon>
        <taxon>Tracheophyta</taxon>
        <taxon>Spermatophyta</taxon>
        <taxon>Magnoliopsida</taxon>
        <taxon>eudicotyledons</taxon>
        <taxon>Gunneridae</taxon>
        <taxon>Pentapetalae</taxon>
        <taxon>asterids</taxon>
        <taxon>campanulids</taxon>
        <taxon>Asterales</taxon>
        <taxon>Asteraceae</taxon>
        <taxon>Asteroideae</taxon>
        <taxon>Anthemideae</taxon>
        <taxon>Anthemidinae</taxon>
        <taxon>Tanacetum</taxon>
    </lineage>
</organism>
<reference evidence="1" key="1">
    <citation type="journal article" date="2019" name="Sci. Rep.">
        <title>Draft genome of Tanacetum cinerariifolium, the natural source of mosquito coil.</title>
        <authorList>
            <person name="Yamashiro T."/>
            <person name="Shiraishi A."/>
            <person name="Satake H."/>
            <person name="Nakayama K."/>
        </authorList>
    </citation>
    <scope>NUCLEOTIDE SEQUENCE</scope>
</reference>
<dbReference type="AlphaFoldDB" id="A0A6L2M8R3"/>
<accession>A0A6L2M8R3</accession>
<comment type="caution">
    <text evidence="1">The sequence shown here is derived from an EMBL/GenBank/DDBJ whole genome shotgun (WGS) entry which is preliminary data.</text>
</comment>
<proteinExistence type="predicted"/>
<dbReference type="EMBL" id="BKCJ010006095">
    <property type="protein sequence ID" value="GEU70338.1"/>
    <property type="molecule type" value="Genomic_DNA"/>
</dbReference>
<name>A0A6L2M8R3_TANCI</name>
<protein>
    <submittedName>
        <fullName evidence="1">Uncharacterized protein</fullName>
    </submittedName>
</protein>
<sequence length="205" mass="25518">MEYPNITMEEYIRLEEERARRRGKVYNWETVTYAYSTLSSIRRIQFTEYGVLSYLIVFFQENLLQVKMEYPNITMEEYIRLEEERARRRACCNIFRVEYSIWHIQFLGYEVKMEYPNITMEEYIRLEEERARRRGKVYNWETVTYVSPLNDNKFDFRISFDESDDKDYTHDRYVVFVKRIQRIRHRYQYGVSWGMDTTYRLPVQF</sequence>